<protein>
    <recommendedName>
        <fullName evidence="4">Reverse transcriptase</fullName>
    </recommendedName>
</protein>
<evidence type="ECO:0008006" key="4">
    <source>
        <dbReference type="Google" id="ProtNLM"/>
    </source>
</evidence>
<keyword evidence="1" id="KW-0812">Transmembrane</keyword>
<feature type="transmembrane region" description="Helical" evidence="1">
    <location>
        <begin position="317"/>
        <end position="339"/>
    </location>
</feature>
<keyword evidence="1" id="KW-0472">Membrane</keyword>
<dbReference type="Proteomes" id="UP001148838">
    <property type="component" value="Unassembled WGS sequence"/>
</dbReference>
<reference evidence="2 3" key="1">
    <citation type="journal article" date="2022" name="Allergy">
        <title>Genome assembly and annotation of Periplaneta americana reveal a comprehensive cockroach allergen profile.</title>
        <authorList>
            <person name="Wang L."/>
            <person name="Xiong Q."/>
            <person name="Saelim N."/>
            <person name="Wang L."/>
            <person name="Nong W."/>
            <person name="Wan A.T."/>
            <person name="Shi M."/>
            <person name="Liu X."/>
            <person name="Cao Q."/>
            <person name="Hui J.H.L."/>
            <person name="Sookrung N."/>
            <person name="Leung T.F."/>
            <person name="Tungtrongchitr A."/>
            <person name="Tsui S.K.W."/>
        </authorList>
    </citation>
    <scope>NUCLEOTIDE SEQUENCE [LARGE SCALE GENOMIC DNA]</scope>
    <source>
        <strain evidence="2">PWHHKU_190912</strain>
    </source>
</reference>
<keyword evidence="1" id="KW-1133">Transmembrane helix</keyword>
<proteinExistence type="predicted"/>
<keyword evidence="3" id="KW-1185">Reference proteome</keyword>
<evidence type="ECO:0000313" key="2">
    <source>
        <dbReference type="EMBL" id="KAJ4429878.1"/>
    </source>
</evidence>
<accession>A0ABQ8S7G1</accession>
<name>A0ABQ8S7G1_PERAM</name>
<dbReference type="EMBL" id="JAJSOF020000033">
    <property type="protein sequence ID" value="KAJ4429878.1"/>
    <property type="molecule type" value="Genomic_DNA"/>
</dbReference>
<sequence length="349" mass="41087">MSSQEGRERVEISGREKIEILVRSHVKDIPSEPRRLAVVSFRLNTEHDILGKHLSRLGILPSPACILCHKQEDMDRQHLAKCPALKSSKEVDRYWEARVPMDEVTGEWRKLHNTELHALYSSPDIIRNIRSRRLRLAGHDARMDESRNAYRVFVGRPEEKRPLGRPRRRWEGNIKMDLREVGYDGRDWINLPQNVSTSPFRHWHRFTPPIAITKQTRNLQKSIFYYPCAKQDKCSSSLLLKKSLVQTHVFPYFDYADILLTDLSSHNKTKLQRAHNLCVRFVSNVRKYDHITPSLEAIGWLKLDKKRKEMKYRFTSLSLRNLELFYFFVPVVSLHLPFFPPQSEYTLSS</sequence>
<evidence type="ECO:0000313" key="3">
    <source>
        <dbReference type="Proteomes" id="UP001148838"/>
    </source>
</evidence>
<comment type="caution">
    <text evidence="2">The sequence shown here is derived from an EMBL/GenBank/DDBJ whole genome shotgun (WGS) entry which is preliminary data.</text>
</comment>
<evidence type="ECO:0000256" key="1">
    <source>
        <dbReference type="SAM" id="Phobius"/>
    </source>
</evidence>
<organism evidence="2 3">
    <name type="scientific">Periplaneta americana</name>
    <name type="common">American cockroach</name>
    <name type="synonym">Blatta americana</name>
    <dbReference type="NCBI Taxonomy" id="6978"/>
    <lineage>
        <taxon>Eukaryota</taxon>
        <taxon>Metazoa</taxon>
        <taxon>Ecdysozoa</taxon>
        <taxon>Arthropoda</taxon>
        <taxon>Hexapoda</taxon>
        <taxon>Insecta</taxon>
        <taxon>Pterygota</taxon>
        <taxon>Neoptera</taxon>
        <taxon>Polyneoptera</taxon>
        <taxon>Dictyoptera</taxon>
        <taxon>Blattodea</taxon>
        <taxon>Blattoidea</taxon>
        <taxon>Blattidae</taxon>
        <taxon>Blattinae</taxon>
        <taxon>Periplaneta</taxon>
    </lineage>
</organism>
<gene>
    <name evidence="2" type="ORF">ANN_22082</name>
</gene>